<keyword evidence="3" id="KW-0690">Ribosome biogenesis</keyword>
<evidence type="ECO:0000259" key="4">
    <source>
        <dbReference type="PROSITE" id="PS51722"/>
    </source>
</evidence>
<dbReference type="Proteomes" id="UP001465331">
    <property type="component" value="Unassembled WGS sequence"/>
</dbReference>
<dbReference type="CDD" id="cd03691">
    <property type="entry name" value="BipA_TypA_II"/>
    <property type="match status" value="1"/>
</dbReference>
<dbReference type="Gene3D" id="3.30.70.240">
    <property type="match status" value="1"/>
</dbReference>
<dbReference type="InterPro" id="IPR035651">
    <property type="entry name" value="BipA_V"/>
</dbReference>
<dbReference type="InterPro" id="IPR047041">
    <property type="entry name" value="BipA_GTP-bd_dom"/>
</dbReference>
<keyword evidence="1 3" id="KW-0547">Nucleotide-binding</keyword>
<comment type="function">
    <text evidence="3">A 50S ribosomal subunit assembly protein with GTPase activity, required for 50S subunit assembly at low temperatures, may also play a role in translation. Binds GTP and analogs. Binds the 70S ribosome between the 30S and 50S subunits, in a similar position as ribosome-bound EF-G; it contacts a number of ribosomal proteins, both rRNAs and the A-site tRNA.</text>
</comment>
<dbReference type="CDD" id="cd03710">
    <property type="entry name" value="BipA_TypA_C"/>
    <property type="match status" value="1"/>
</dbReference>
<name>A0ABV2AC38_9GAMM</name>
<keyword evidence="2 3" id="KW-0342">GTP-binding</keyword>
<dbReference type="EMBL" id="JBEPIJ010000014">
    <property type="protein sequence ID" value="MES0874728.1"/>
    <property type="molecule type" value="Genomic_DNA"/>
</dbReference>
<comment type="similarity">
    <text evidence="3">Belongs to the TRAFAC class translation factor GTPase superfamily. Classic translation factor GTPase family. BipA subfamily.</text>
</comment>
<dbReference type="SUPFAM" id="SSF50447">
    <property type="entry name" value="Translation proteins"/>
    <property type="match status" value="1"/>
</dbReference>
<dbReference type="Gene3D" id="2.40.30.10">
    <property type="entry name" value="Translation factors"/>
    <property type="match status" value="1"/>
</dbReference>
<dbReference type="Pfam" id="PF21018">
    <property type="entry name" value="BipA_C"/>
    <property type="match status" value="1"/>
</dbReference>
<keyword evidence="3" id="KW-0378">Hydrolase</keyword>
<gene>
    <name evidence="5" type="primary">typA</name>
    <name evidence="3" type="synonym">bipA</name>
    <name evidence="5" type="ORF">ABSH63_12010</name>
</gene>
<dbReference type="InterPro" id="IPR009000">
    <property type="entry name" value="Transl_B-barrel_sf"/>
</dbReference>
<evidence type="ECO:0000256" key="3">
    <source>
        <dbReference type="HAMAP-Rule" id="MF_00849"/>
    </source>
</evidence>
<reference evidence="5 6" key="1">
    <citation type="submission" date="2024-06" db="EMBL/GenBank/DDBJ databases">
        <authorList>
            <person name="Li Z."/>
            <person name="Jiang Y."/>
        </authorList>
    </citation>
    <scope>NUCLEOTIDE SEQUENCE [LARGE SCALE GENOMIC DNA]</scope>
    <source>
        <strain evidence="5 6">HSW-8</strain>
    </source>
</reference>
<dbReference type="InterPro" id="IPR047043">
    <property type="entry name" value="BipA_III"/>
</dbReference>
<dbReference type="PANTHER" id="PTHR42908">
    <property type="entry name" value="TRANSLATION ELONGATION FACTOR-RELATED"/>
    <property type="match status" value="1"/>
</dbReference>
<dbReference type="Pfam" id="PF00009">
    <property type="entry name" value="GTP_EFTU"/>
    <property type="match status" value="1"/>
</dbReference>
<dbReference type="Pfam" id="PF03144">
    <property type="entry name" value="GTP_EFTU_D2"/>
    <property type="match status" value="1"/>
</dbReference>
<evidence type="ECO:0000313" key="6">
    <source>
        <dbReference type="Proteomes" id="UP001465331"/>
    </source>
</evidence>
<dbReference type="PROSITE" id="PS00301">
    <property type="entry name" value="G_TR_1"/>
    <property type="match status" value="1"/>
</dbReference>
<dbReference type="InterPro" id="IPR047042">
    <property type="entry name" value="BipA_II"/>
</dbReference>
<dbReference type="InterPro" id="IPR004161">
    <property type="entry name" value="EFTu-like_2"/>
</dbReference>
<comment type="subcellular location">
    <subcellularLocation>
        <location evidence="3">Cytoplasm</location>
    </subcellularLocation>
    <text evidence="3">Binds to ribosomes.</text>
</comment>
<dbReference type="Gene3D" id="2.40.50.250">
    <property type="entry name" value="bipa protein"/>
    <property type="match status" value="1"/>
</dbReference>
<dbReference type="NCBIfam" id="TIGR00231">
    <property type="entry name" value="small_GTP"/>
    <property type="match status" value="1"/>
</dbReference>
<evidence type="ECO:0000256" key="2">
    <source>
        <dbReference type="ARBA" id="ARBA00023134"/>
    </source>
</evidence>
<dbReference type="PROSITE" id="PS51722">
    <property type="entry name" value="G_TR_2"/>
    <property type="match status" value="1"/>
</dbReference>
<dbReference type="CDD" id="cd01891">
    <property type="entry name" value="TypA_BipA"/>
    <property type="match status" value="1"/>
</dbReference>
<dbReference type="EC" id="3.6.5.-" evidence="3"/>
<dbReference type="PRINTS" id="PR00315">
    <property type="entry name" value="ELONGATNFCT"/>
</dbReference>
<feature type="binding site" evidence="3">
    <location>
        <begin position="135"/>
        <end position="138"/>
    </location>
    <ligand>
        <name>GTP</name>
        <dbReference type="ChEBI" id="CHEBI:37565"/>
    </ligand>
</feature>
<evidence type="ECO:0000313" key="5">
    <source>
        <dbReference type="EMBL" id="MES0874728.1"/>
    </source>
</evidence>
<dbReference type="InterPro" id="IPR006298">
    <property type="entry name" value="BipA"/>
</dbReference>
<dbReference type="Gene3D" id="3.30.70.870">
    <property type="entry name" value="Elongation Factor G (Translational Gtpase), domain 3"/>
    <property type="match status" value="1"/>
</dbReference>
<sequence>MSVQNLRNIAIVAHVDHGKTTLVDKLLRQSQTLDQREQLGERILDSNDLERERGITILAKNTAIRWTDARTNTEYRINIVDTPGHADFGGEVERVLSMVDSVLLLVDSVDGPMPQTRFVTQKAFNMGLKPIVVLNKIDRPGARADWVVDQVFELFDKLGATDEQLDFPFIYASGLNGYAGHSPDIREGDMTPLFQTIVDKVPPPDVDPEGPFQMQITSLAYSSYVGVIGTGRIKRGRVRPNMPVAVVGRDGGVRQGRVLQVLAFMGLDKHETAEAEAGDIIAITGVEDLGISETVCDAKVPEGLPTLQVDEPTMSMIFEVNKSPFAGREGKFVTSRQIGERLQRELKTNVALRVEPGESPDQFRVFGRGLLHLGVLLENMRREGYEVAVARPQVILKEIDGEVCEPYETLVADVEESHQGSVIQGLAERGGKMQNMMPDGRGRVRLEYIIPSRGLIGFQTQFMAMTSGTGLLFHNFDHFGPKTEAADIGQRRNGVMIANEQGKALAYALFNLQERGRMMVEPGDEVYEGQVVGIHSRDNDLVVNVLKGKKLTNIRAAGSDENVILTPAIKHTLEQALEFINDDELVELTPESVRVRKKFLKEHERKRAERAD</sequence>
<dbReference type="CDD" id="cd16263">
    <property type="entry name" value="BipA_III"/>
    <property type="match status" value="1"/>
</dbReference>
<dbReference type="InterPro" id="IPR048876">
    <property type="entry name" value="BipA_C"/>
</dbReference>
<dbReference type="InterPro" id="IPR000795">
    <property type="entry name" value="T_Tr_GTP-bd_dom"/>
</dbReference>
<dbReference type="SUPFAM" id="SSF54980">
    <property type="entry name" value="EF-G C-terminal domain-like"/>
    <property type="match status" value="2"/>
</dbReference>
<dbReference type="RefSeq" id="WP_352890075.1">
    <property type="nucleotide sequence ID" value="NZ_JBEPIJ010000014.1"/>
</dbReference>
<organism evidence="5 6">
    <name type="scientific">Sinimarinibacterium thermocellulolyticum</name>
    <dbReference type="NCBI Taxonomy" id="3170016"/>
    <lineage>
        <taxon>Bacteria</taxon>
        <taxon>Pseudomonadati</taxon>
        <taxon>Pseudomonadota</taxon>
        <taxon>Gammaproteobacteria</taxon>
        <taxon>Nevskiales</taxon>
        <taxon>Nevskiaceae</taxon>
        <taxon>Sinimarinibacterium</taxon>
    </lineage>
</organism>
<feature type="domain" description="Tr-type G" evidence="4">
    <location>
        <begin position="4"/>
        <end position="205"/>
    </location>
</feature>
<dbReference type="InterPro" id="IPR005225">
    <property type="entry name" value="Small_GTP-bd"/>
</dbReference>
<dbReference type="SUPFAM" id="SSF52540">
    <property type="entry name" value="P-loop containing nucleoside triphosphate hydrolases"/>
    <property type="match status" value="1"/>
</dbReference>
<dbReference type="Pfam" id="PF00679">
    <property type="entry name" value="EFG_C"/>
    <property type="match status" value="1"/>
</dbReference>
<comment type="caution">
    <text evidence="5">The sequence shown here is derived from an EMBL/GenBank/DDBJ whole genome shotgun (WGS) entry which is preliminary data.</text>
</comment>
<dbReference type="HAMAP" id="MF_00849">
    <property type="entry name" value="BipA"/>
    <property type="match status" value="1"/>
</dbReference>
<protein>
    <recommendedName>
        <fullName evidence="3">Large ribosomal subunit assembly factor BipA</fullName>
        <ecNumber evidence="3">3.6.5.-</ecNumber>
    </recommendedName>
    <alternativeName>
        <fullName evidence="3">GTP-binding protein BipA</fullName>
    </alternativeName>
</protein>
<proteinExistence type="inferred from homology"/>
<keyword evidence="3" id="KW-0699">rRNA-binding</keyword>
<dbReference type="Gene3D" id="3.40.50.300">
    <property type="entry name" value="P-loop containing nucleotide triphosphate hydrolases"/>
    <property type="match status" value="1"/>
</dbReference>
<dbReference type="InterPro" id="IPR031157">
    <property type="entry name" value="G_TR_CS"/>
</dbReference>
<dbReference type="PANTHER" id="PTHR42908:SF8">
    <property type="entry name" value="TR-TYPE G DOMAIN-CONTAINING PROTEIN"/>
    <property type="match status" value="1"/>
</dbReference>
<keyword evidence="3" id="KW-0694">RNA-binding</keyword>
<accession>A0ABV2AC38</accession>
<comment type="subunit">
    <text evidence="3">Monomer.</text>
</comment>
<feature type="binding site" evidence="3">
    <location>
        <begin position="16"/>
        <end position="21"/>
    </location>
    <ligand>
        <name>GTP</name>
        <dbReference type="ChEBI" id="CHEBI:37565"/>
    </ligand>
</feature>
<dbReference type="InterPro" id="IPR042116">
    <property type="entry name" value="TypA/BipA_C"/>
</dbReference>
<comment type="catalytic activity">
    <reaction evidence="3">
        <text>GTP + H2O = GDP + phosphate + H(+)</text>
        <dbReference type="Rhea" id="RHEA:19669"/>
        <dbReference type="ChEBI" id="CHEBI:15377"/>
        <dbReference type="ChEBI" id="CHEBI:15378"/>
        <dbReference type="ChEBI" id="CHEBI:37565"/>
        <dbReference type="ChEBI" id="CHEBI:43474"/>
        <dbReference type="ChEBI" id="CHEBI:58189"/>
    </reaction>
</comment>
<evidence type="ECO:0000256" key="1">
    <source>
        <dbReference type="ARBA" id="ARBA00022741"/>
    </source>
</evidence>
<dbReference type="NCBIfam" id="TIGR01394">
    <property type="entry name" value="TypA_BipA"/>
    <property type="match status" value="1"/>
</dbReference>
<dbReference type="InterPro" id="IPR035647">
    <property type="entry name" value="EFG_III/V"/>
</dbReference>
<keyword evidence="6" id="KW-1185">Reference proteome</keyword>
<keyword evidence="3" id="KW-0963">Cytoplasm</keyword>
<dbReference type="InterPro" id="IPR027417">
    <property type="entry name" value="P-loop_NTPase"/>
</dbReference>
<dbReference type="InterPro" id="IPR000640">
    <property type="entry name" value="EFG_V-like"/>
</dbReference>
<keyword evidence="3" id="KW-0820">tRNA-binding</keyword>